<protein>
    <submittedName>
        <fullName evidence="6">4Fe-4S ferredoxin</fullName>
    </submittedName>
</protein>
<dbReference type="PROSITE" id="PS00198">
    <property type="entry name" value="4FE4S_FER_1"/>
    <property type="match status" value="1"/>
</dbReference>
<dbReference type="Proteomes" id="UP000290172">
    <property type="component" value="Unassembled WGS sequence"/>
</dbReference>
<sequence>MSEYIYYSKERIEFPLSESITVTNKLVGNSEIRYIVSNSEAINSEVVAKEIDFYIKNTKDSISSKIKNIEKLYEINAIKFDYAQDIAYTQIVGNKVLLICSEPQKSDFVNRVVNKEFDLYHVSSEKIKNIAGHIGNLEVTIEDEEKEYTLNIHQIVWFDKGKIAKKFSGCFDPLKSSIDDVIGNLRLNITNYEYKKTTTYDSSFCQYKGRREEVCTKCVDVCTTDSIVKNSQKKELEFSYINCANCGSCVSVCPSGAIDYAPLGEKSISSLAKLYNNHIPLIIPKKVDIENLNIELKESVLPLIIEAKNFFSEATLLTLLQESGSQLILYSKSFTKPAQDSIDLINEIYQRKYKKDAILTPSSKEDLELAIKNAQFIENSKYVLNSLESNKKESFAIRLSHLIGEENLGEIKLNEDASYGIVNIDESKCTLCASCVGACKMNALTANTKDNTLRFNPSLCTACGYCEVSCSEKDCLSLQRGVIKLEPMWFKENILAKDELFACVECGKEFATKKAIEKIASIMLKFFDNPTKQRTLYCCEECKPKVMFKDEVTRRQLV</sequence>
<dbReference type="SUPFAM" id="SSF54862">
    <property type="entry name" value="4Fe-4S ferredoxins"/>
    <property type="match status" value="1"/>
</dbReference>
<dbReference type="PANTHER" id="PTHR43687">
    <property type="entry name" value="ADENYLYLSULFATE REDUCTASE, BETA SUBUNIT"/>
    <property type="match status" value="1"/>
</dbReference>
<comment type="caution">
    <text evidence="6">The sequence shown here is derived from an EMBL/GenBank/DDBJ whole genome shotgun (WGS) entry which is preliminary data.</text>
</comment>
<keyword evidence="4" id="KW-0411">Iron-sulfur</keyword>
<dbReference type="AlphaFoldDB" id="A0A4Q0YBU4"/>
<dbReference type="InterPro" id="IPR017896">
    <property type="entry name" value="4Fe4S_Fe-S-bd"/>
</dbReference>
<dbReference type="GO" id="GO:0051539">
    <property type="term" value="F:4 iron, 4 sulfur cluster binding"/>
    <property type="evidence" value="ECO:0007669"/>
    <property type="project" value="UniProtKB-KW"/>
</dbReference>
<dbReference type="InterPro" id="IPR050572">
    <property type="entry name" value="Fe-S_Ferredoxin"/>
</dbReference>
<organism evidence="6 7">
    <name type="scientific">Halarcobacter ebronensis</name>
    <dbReference type="NCBI Taxonomy" id="1462615"/>
    <lineage>
        <taxon>Bacteria</taxon>
        <taxon>Pseudomonadati</taxon>
        <taxon>Campylobacterota</taxon>
        <taxon>Epsilonproteobacteria</taxon>
        <taxon>Campylobacterales</taxon>
        <taxon>Arcobacteraceae</taxon>
        <taxon>Halarcobacter</taxon>
    </lineage>
</organism>
<evidence type="ECO:0000256" key="1">
    <source>
        <dbReference type="ARBA" id="ARBA00022485"/>
    </source>
</evidence>
<keyword evidence="2" id="KW-0479">Metal-binding</keyword>
<accession>A0A4Q0YBU4</accession>
<evidence type="ECO:0000313" key="6">
    <source>
        <dbReference type="EMBL" id="RXJ66311.1"/>
    </source>
</evidence>
<reference evidence="6 7" key="1">
    <citation type="submission" date="2017-10" db="EMBL/GenBank/DDBJ databases">
        <title>Genomics of the genus Arcobacter.</title>
        <authorList>
            <person name="Perez-Cataluna A."/>
            <person name="Figueras M.J."/>
        </authorList>
    </citation>
    <scope>NUCLEOTIDE SEQUENCE [LARGE SCALE GENOMIC DNA]</scope>
    <source>
        <strain evidence="6 7">CECT 8993</strain>
    </source>
</reference>
<evidence type="ECO:0000256" key="4">
    <source>
        <dbReference type="ARBA" id="ARBA00023014"/>
    </source>
</evidence>
<gene>
    <name evidence="6" type="ORF">CRV08_13355</name>
</gene>
<dbReference type="RefSeq" id="WP_128982956.1">
    <property type="nucleotide sequence ID" value="NZ_PDKJ01000016.1"/>
</dbReference>
<feature type="domain" description="4Fe-4S ferredoxin-type" evidence="5">
    <location>
        <begin position="420"/>
        <end position="449"/>
    </location>
</feature>
<dbReference type="InterPro" id="IPR017900">
    <property type="entry name" value="4Fe4S_Fe_S_CS"/>
</dbReference>
<dbReference type="Pfam" id="PF13237">
    <property type="entry name" value="Fer4_10"/>
    <property type="match status" value="1"/>
</dbReference>
<keyword evidence="3" id="KW-0408">Iron</keyword>
<dbReference type="Pfam" id="PF12838">
    <property type="entry name" value="Fer4_7"/>
    <property type="match status" value="1"/>
</dbReference>
<keyword evidence="1" id="KW-0004">4Fe-4S</keyword>
<evidence type="ECO:0000313" key="7">
    <source>
        <dbReference type="Proteomes" id="UP000290172"/>
    </source>
</evidence>
<feature type="domain" description="4Fe-4S ferredoxin-type" evidence="5">
    <location>
        <begin position="234"/>
        <end position="263"/>
    </location>
</feature>
<evidence type="ECO:0000256" key="2">
    <source>
        <dbReference type="ARBA" id="ARBA00022723"/>
    </source>
</evidence>
<dbReference type="GO" id="GO:0046872">
    <property type="term" value="F:metal ion binding"/>
    <property type="evidence" value="ECO:0007669"/>
    <property type="project" value="UniProtKB-KW"/>
</dbReference>
<evidence type="ECO:0000259" key="5">
    <source>
        <dbReference type="PROSITE" id="PS51379"/>
    </source>
</evidence>
<feature type="domain" description="4Fe-4S ferredoxin-type" evidence="5">
    <location>
        <begin position="451"/>
        <end position="481"/>
    </location>
</feature>
<dbReference type="PANTHER" id="PTHR43687:SF4">
    <property type="entry name" value="BLR5484 PROTEIN"/>
    <property type="match status" value="1"/>
</dbReference>
<name>A0A4Q0YBU4_9BACT</name>
<dbReference type="PROSITE" id="PS51379">
    <property type="entry name" value="4FE4S_FER_2"/>
    <property type="match status" value="3"/>
</dbReference>
<proteinExistence type="predicted"/>
<dbReference type="EMBL" id="PDKJ01000016">
    <property type="protein sequence ID" value="RXJ66311.1"/>
    <property type="molecule type" value="Genomic_DNA"/>
</dbReference>
<evidence type="ECO:0000256" key="3">
    <source>
        <dbReference type="ARBA" id="ARBA00023004"/>
    </source>
</evidence>
<dbReference type="Gene3D" id="3.30.70.20">
    <property type="match status" value="2"/>
</dbReference>